<organism evidence="7 8">
    <name type="scientific">Lepisosteus oculatus</name>
    <name type="common">Spotted gar</name>
    <dbReference type="NCBI Taxonomy" id="7918"/>
    <lineage>
        <taxon>Eukaryota</taxon>
        <taxon>Metazoa</taxon>
        <taxon>Chordata</taxon>
        <taxon>Craniata</taxon>
        <taxon>Vertebrata</taxon>
        <taxon>Euteleostomi</taxon>
        <taxon>Actinopterygii</taxon>
        <taxon>Neopterygii</taxon>
        <taxon>Holostei</taxon>
        <taxon>Semionotiformes</taxon>
        <taxon>Lepisosteidae</taxon>
        <taxon>Lepisosteus</taxon>
    </lineage>
</organism>
<feature type="repeat" description="Xin" evidence="5">
    <location>
        <begin position="620"/>
        <end position="635"/>
    </location>
</feature>
<dbReference type="GO" id="GO:0051015">
    <property type="term" value="F:actin filament binding"/>
    <property type="evidence" value="ECO:0000318"/>
    <property type="project" value="GO_Central"/>
</dbReference>
<feature type="region of interest" description="Disordered" evidence="6">
    <location>
        <begin position="2014"/>
        <end position="2092"/>
    </location>
</feature>
<dbReference type="GeneTree" id="ENSGT00530000063779"/>
<dbReference type="GO" id="GO:0005912">
    <property type="term" value="C:adherens junction"/>
    <property type="evidence" value="ECO:0007669"/>
    <property type="project" value="Ensembl"/>
</dbReference>
<feature type="compositionally biased region" description="Basic and acidic residues" evidence="6">
    <location>
        <begin position="2024"/>
        <end position="2033"/>
    </location>
</feature>
<evidence type="ECO:0000256" key="2">
    <source>
        <dbReference type="ARBA" id="ARBA00022737"/>
    </source>
</evidence>
<dbReference type="Proteomes" id="UP000018468">
    <property type="component" value="Linkage group LG9"/>
</dbReference>
<sequence>MADKTKKIKVSAPSNGAHVEDDLPPPPPPRPQQEELPAAEEQSVTFVPVPPPKETFSTFYQQRQKNELKRLFRHMHPELRKNLEDVVNQELVEVLSSEDTQASVEAGYQGEVQSMRWIFENWALDSIGDPHSTKKMLEEEALMGGNVKGTSSVFEHQDSDSTQIYSSVGSNVPVRGDVHAAAWLFETQPLDSLNKIHPEEGDIVEAVLKETVQRGDVKGAKLLFESYPLDALGRCNSVEDHSFLKLKSEIHEQKGDVQTTVKLFETEPCCAIRDSTGNIHEVTSICREEIQSSSVRSARWLFETQPFDVINRKESGVQIIRGISLEEDQKGGVERMRWMFETQPLDTIHESIQEPMFQATTEQVEGADVGNKWHPFETQPLASLKGEFSDESRCREEIVGGAVRSTLWLFETQPMENLKDNYEVGRLQKITVTDEERGTVQNRKHVFETCTLDTINKELTEGERKGDNYEIEKGDVKSYKHLFETIPLGNISQSEDESVEKCHKVVVGNVKSSRELFQTTPLYAIKDCSGNYYEVTTVSREQIVHGNVQKYKWMFETRPLDQFEEEKVEIIRGITKQEDQTGDVKTTKWLFETQSQDRIHSQVNQTEKPLSNQRETLQSGDVKTCRWLFETQPMDILYEKSEKKQEEETLPKTDVKSYTWLFETQPLDTLNDLSERHLKLCNTSQDGLKAADMKTERHLFETEDLDSTGGTDGEKEVKYVSQVDVQSGDVSRVKEIFETKSLDEIGTASVKISEALDDNENIQRGSVRKFTWLFENCPIDAIQEPKEEEKNIKPCSISEVEGGNVGNKRFIFETFSLDQIHDEDQTLDHTSVSVKEPLNKGDVKSCTMLFETQPLYAITDKDGQFHEVTTVKKEEIISGDVRGARWMFETKPLDTIKPQDEIFVIRAVTQEDVLKGDVKTARWRFETQPLSSLTSQDKMWTRNVDDVQKGDVKFNKELFESQEVTQKKYVRMVSVTDAQHGDVRTSTWLFENQPIDSLKGELQEKASVPTVHREDNHKGDVKRCTWLFETQPLDSLKDSEPKANIKVQEEVPLTDITKLELSVNQPLSNITLDAQFGKDDVAQAVESLLNQDKSLKKGILIQETERGHAEMTVYSLHSNHKNGALSQEIIKGDVKSTIGSLLASAQETKSLATFKLEENEKGNVNLYRSCIEKGDLKYLKSLQTDASEDEPDSCSGEQTEILQGDVKGAKKHLNQQNEQVERTVVDIVPGDVKNVKKVFSSERGTEIGNVQKEEIICGDVSSAKQSLGEASNHPTVVEKEEIVSGDIKATLQALERAKNQSMRLERETVVPGKIYDLNVELQETSADTYQVERHVVMEDTQSSDLQAAMQSLRQATAEAKTLQHVVQGKQVTVTQENSCANEGKESATSTRSEEKVTSAYLKVSDSVEMQGTSQNFEACQESKVTQSTDEKTETEAVVRGDVKAAIKSLRSAATEQKPVEKEDIVRGNLQAALQSLEKSNINVSKGDFKAAMIYRNAGQSYSECRKKKDTTSVCNQSVFISVPPSDAELSPPVSVTDGEQQPPATVSKATITSSNKDETANKPFNSSNLISNSEIPPPLPLKTCEKLTTQKPALPPKPEHLNKGPCGAPASRPVPPPKPQHLREKQHTPVIPIKVKQQLPAKPSPVPMTPEPLSNSQDVFITKSTDKPSKNYLPAKFVDLNKEKKKILTKETVEELQSAAKTKIPTCEVIEKNKSVPQSINAVEEIRGYMQYYSENSEIKNFQTALQNFDDKKKSSGQLSSSVITKKGVVVTAPPLPKKAKVIQNEEKKEISKSETNTCLSHRLEEQQEQPESKVVLREKKGRRETEDERRQRLSVHKDEIMRGNVKAAMEIFENLRKREELKIILSKVEEIEGETCKVDVRHLKNLFENVPEWVVGPGKSLKNNKPKGEQKVEKTETLKDDTESMSSVEVVFGDLERASVEIINLKEQTLARLMDIEEAIKKALYSVSNLKSESDIAGLSGLFKESLGTEQNSVTPNNIRKISIVSSKAKLEHSKETFGNNTKKTDKVEKTGLEVPVIKPNSPSSPSYISIQSAARKPTEPLKSEESISKPECEPKNTHGTNGDPDKCPDLSQQEALSNVYSPLSPRRQKSVLEVKTVPEAAGIVGTKTVMEKYEETDCFGNKFVTSKTSTIVTKQSETKTSSTYEVVASPTKYEVMTSPQVRRSAHHFSEGPQTNCKVKEGGTVFVTFGHPKTGGKH</sequence>
<comment type="subcellular location">
    <subcellularLocation>
        <location evidence="1">Cell junction</location>
    </subcellularLocation>
</comment>
<evidence type="ECO:0000256" key="5">
    <source>
        <dbReference type="PROSITE-ProRule" id="PRU00721"/>
    </source>
</evidence>
<evidence type="ECO:0000256" key="1">
    <source>
        <dbReference type="ARBA" id="ARBA00004282"/>
    </source>
</evidence>
<dbReference type="EMBL" id="AHAT01010425">
    <property type="status" value="NOT_ANNOTATED_CDS"/>
    <property type="molecule type" value="Genomic_DNA"/>
</dbReference>
<feature type="compositionally biased region" description="Low complexity" evidence="6">
    <location>
        <begin position="2039"/>
        <end position="2054"/>
    </location>
</feature>
<comment type="similarity">
    <text evidence="5">Belongs to the Xin family.</text>
</comment>
<dbReference type="Ensembl" id="ENSLOCT00000012062.1">
    <property type="protein sequence ID" value="ENSLOCP00000012041.1"/>
    <property type="gene ID" value="ENSLOCG00000009850.1"/>
</dbReference>
<feature type="repeat" description="Xin" evidence="5">
    <location>
        <begin position="401"/>
        <end position="416"/>
    </location>
</feature>
<dbReference type="PANTHER" id="PTHR22591">
    <property type="entry name" value="XIN"/>
    <property type="match status" value="1"/>
</dbReference>
<comment type="domain">
    <text evidence="5">Xin repeats bind F-actin.</text>
</comment>
<feature type="repeat" description="Xin" evidence="5">
    <location>
        <begin position="916"/>
        <end position="931"/>
    </location>
</feature>
<feature type="repeat" description="Xin" evidence="5">
    <location>
        <begin position="508"/>
        <end position="523"/>
    </location>
</feature>
<dbReference type="Bgee" id="ENSLOCG00000009850">
    <property type="expression patterns" value="Expressed in muscle tissue and 7 other cell types or tissues"/>
</dbReference>
<dbReference type="GO" id="GO:0010842">
    <property type="term" value="P:retina layer formation"/>
    <property type="evidence" value="ECO:0007669"/>
    <property type="project" value="Ensembl"/>
</dbReference>
<feature type="repeat" description="Xin" evidence="5">
    <location>
        <begin position="293"/>
        <end position="308"/>
    </location>
</feature>
<feature type="repeat" description="Xin" evidence="5">
    <location>
        <begin position="728"/>
        <end position="743"/>
    </location>
</feature>
<feature type="compositionally biased region" description="Basic and acidic residues" evidence="6">
    <location>
        <begin position="2058"/>
        <end position="2078"/>
    </location>
</feature>
<feature type="compositionally biased region" description="Polar residues" evidence="6">
    <location>
        <begin position="1537"/>
        <end position="1554"/>
    </location>
</feature>
<evidence type="ECO:0000256" key="4">
    <source>
        <dbReference type="ARBA" id="ARBA00023203"/>
    </source>
</evidence>
<evidence type="ECO:0000313" key="8">
    <source>
        <dbReference type="Proteomes" id="UP000018468"/>
    </source>
</evidence>
<evidence type="ECO:0000313" key="7">
    <source>
        <dbReference type="Ensembl" id="ENSLOCP00000012041.1"/>
    </source>
</evidence>
<reference evidence="7" key="2">
    <citation type="submission" date="2025-08" db="UniProtKB">
        <authorList>
            <consortium name="Ensembl"/>
        </authorList>
    </citation>
    <scope>IDENTIFICATION</scope>
</reference>
<protein>
    <submittedName>
        <fullName evidence="7">Xin actin binding repeat containing 1</fullName>
    </submittedName>
</protein>
<feature type="repeat" description="Xin" evidence="5">
    <location>
        <begin position="474"/>
        <end position="489"/>
    </location>
</feature>
<dbReference type="GO" id="GO:0030057">
    <property type="term" value="C:desmosome"/>
    <property type="evidence" value="ECO:0007669"/>
    <property type="project" value="Ensembl"/>
</dbReference>
<dbReference type="InterPro" id="IPR012510">
    <property type="entry name" value="Actin-binding_Xin_repeat"/>
</dbReference>
<feature type="region of interest" description="Disordered" evidence="6">
    <location>
        <begin position="1"/>
        <end position="52"/>
    </location>
</feature>
<evidence type="ECO:0000256" key="6">
    <source>
        <dbReference type="SAM" id="MobiDB-lite"/>
    </source>
</evidence>
<reference evidence="7" key="3">
    <citation type="submission" date="2025-09" db="UniProtKB">
        <authorList>
            <consortium name="Ensembl"/>
        </authorList>
    </citation>
    <scope>IDENTIFICATION</scope>
</reference>
<feature type="repeat" description="Xin" evidence="5">
    <location>
        <begin position="653"/>
        <end position="668"/>
    </location>
</feature>
<feature type="repeat" description="Xin" evidence="5">
    <location>
        <begin position="331"/>
        <end position="346"/>
    </location>
</feature>
<feature type="repeat" description="Xin" evidence="5">
    <location>
        <begin position="765"/>
        <end position="780"/>
    </location>
</feature>
<feature type="compositionally biased region" description="Polar residues" evidence="6">
    <location>
        <begin position="1562"/>
        <end position="1574"/>
    </location>
</feature>
<dbReference type="OMA" id="ADRKKTM"/>
<evidence type="ECO:0000256" key="3">
    <source>
        <dbReference type="ARBA" id="ARBA00022949"/>
    </source>
</evidence>
<feature type="repeat" description="Xin" evidence="5">
    <location>
        <begin position="981"/>
        <end position="996"/>
    </location>
</feature>
<dbReference type="GO" id="GO:0007015">
    <property type="term" value="P:actin filament organization"/>
    <property type="evidence" value="ECO:0000318"/>
    <property type="project" value="GO_Central"/>
</dbReference>
<feature type="repeat" description="Xin" evidence="5">
    <location>
        <begin position="438"/>
        <end position="453"/>
    </location>
</feature>
<accession>W5MUI2</accession>
<dbReference type="STRING" id="7918.ENSLOCP00000012041"/>
<dbReference type="GO" id="GO:0014704">
    <property type="term" value="C:intercalated disc"/>
    <property type="evidence" value="ECO:0007669"/>
    <property type="project" value="Ensembl"/>
</dbReference>
<feature type="repeat" description="Xin" evidence="5">
    <location>
        <begin position="546"/>
        <end position="561"/>
    </location>
</feature>
<feature type="repeat" description="Xin" evidence="5">
    <location>
        <begin position="176"/>
        <end position="191"/>
    </location>
</feature>
<dbReference type="InterPro" id="IPR030072">
    <property type="entry name" value="XIRP1/XIRP2"/>
</dbReference>
<proteinExistence type="inferred from homology"/>
<feature type="repeat" description="Xin" evidence="5">
    <location>
        <begin position="841"/>
        <end position="856"/>
    </location>
</feature>
<dbReference type="eggNOG" id="ENOG502QTAC">
    <property type="taxonomic scope" value="Eukaryota"/>
</dbReference>
<dbReference type="InParanoid" id="W5MUI2"/>
<feature type="repeat" description="Xin" evidence="5">
    <location>
        <begin position="879"/>
        <end position="894"/>
    </location>
</feature>
<keyword evidence="4 5" id="KW-0009">Actin-binding</keyword>
<feature type="repeat" description="Xin" evidence="5">
    <location>
        <begin position="215"/>
        <end position="230"/>
    </location>
</feature>
<dbReference type="PROSITE" id="PS51389">
    <property type="entry name" value="XIN"/>
    <property type="match status" value="20"/>
</dbReference>
<feature type="repeat" description="Xin" evidence="5">
    <location>
        <begin position="255"/>
        <end position="270"/>
    </location>
</feature>
<dbReference type="Pfam" id="PF08043">
    <property type="entry name" value="Xin"/>
    <property type="match status" value="14"/>
</dbReference>
<feature type="region of interest" description="Disordered" evidence="6">
    <location>
        <begin position="1803"/>
        <end position="1833"/>
    </location>
</feature>
<reference evidence="8" key="1">
    <citation type="submission" date="2011-12" db="EMBL/GenBank/DDBJ databases">
        <title>The Draft Genome of Lepisosteus oculatus.</title>
        <authorList>
            <consortium name="The Broad Institute Genome Assembly &amp; Analysis Group"/>
            <consortium name="Computational R&amp;D Group"/>
            <consortium name="and Sequencing Platform"/>
            <person name="Di Palma F."/>
            <person name="Alfoldi J."/>
            <person name="Johnson J."/>
            <person name="Berlin A."/>
            <person name="Gnerre S."/>
            <person name="Jaffe D."/>
            <person name="MacCallum I."/>
            <person name="Young S."/>
            <person name="Walker B.J."/>
            <person name="Lander E.S."/>
            <person name="Lindblad-Toh K."/>
        </authorList>
    </citation>
    <scope>NUCLEOTIDE SEQUENCE [LARGE SCALE GENOMIC DNA]</scope>
</reference>
<name>W5MUI2_LEPOC</name>
<keyword evidence="3" id="KW-0965">Cell junction</keyword>
<dbReference type="HOGENOM" id="CLU_001095_0_0_1"/>
<dbReference type="PANTHER" id="PTHR22591:SF2">
    <property type="entry name" value="XIN ACTIN-BINDING REPEAT-CONTAINING PROTEIN 1"/>
    <property type="match status" value="1"/>
</dbReference>
<feature type="region of interest" description="Disordered" evidence="6">
    <location>
        <begin position="1525"/>
        <end position="1625"/>
    </location>
</feature>
<keyword evidence="2" id="KW-0677">Repeat</keyword>
<feature type="repeat" description="Xin" evidence="5">
    <location>
        <begin position="1019"/>
        <end position="1034"/>
    </location>
</feature>
<feature type="repeat" description="Xin" evidence="5">
    <location>
        <begin position="582"/>
        <end position="597"/>
    </location>
</feature>
<keyword evidence="8" id="KW-1185">Reference proteome</keyword>